<proteinExistence type="predicted"/>
<comment type="caution">
    <text evidence="2">The sequence shown here is derived from an EMBL/GenBank/DDBJ whole genome shotgun (WGS) entry which is preliminary data.</text>
</comment>
<keyword evidence="3" id="KW-1185">Reference proteome</keyword>
<feature type="region of interest" description="Disordered" evidence="1">
    <location>
        <begin position="19"/>
        <end position="47"/>
    </location>
</feature>
<organism evidence="2 3">
    <name type="scientific">Brevundimonas mediterranea</name>
    <dbReference type="NCBI Taxonomy" id="74329"/>
    <lineage>
        <taxon>Bacteria</taxon>
        <taxon>Pseudomonadati</taxon>
        <taxon>Pseudomonadota</taxon>
        <taxon>Alphaproteobacteria</taxon>
        <taxon>Caulobacterales</taxon>
        <taxon>Caulobacteraceae</taxon>
        <taxon>Brevundimonas</taxon>
    </lineage>
</organism>
<dbReference type="AlphaFoldDB" id="A0A7Z8Y6R3"/>
<reference evidence="2 3" key="1">
    <citation type="submission" date="2018-11" db="EMBL/GenBank/DDBJ databases">
        <authorList>
            <person name="Peiro R."/>
            <person name="Begona"/>
            <person name="Cbmso G."/>
            <person name="Lopez M."/>
            <person name="Gonzalez S."/>
            <person name="Sacristan E."/>
            <person name="Castillo E."/>
        </authorList>
    </citation>
    <scope>NUCLEOTIDE SEQUENCE [LARGE SCALE GENOMIC DNA]</scope>
    <source>
        <strain evidence="2">Brev_genome</strain>
    </source>
</reference>
<evidence type="ECO:0000313" key="3">
    <source>
        <dbReference type="Proteomes" id="UP000289220"/>
    </source>
</evidence>
<feature type="compositionally biased region" description="Basic and acidic residues" evidence="1">
    <location>
        <begin position="19"/>
        <end position="30"/>
    </location>
</feature>
<protein>
    <submittedName>
        <fullName evidence="2">Uncharacterized protein</fullName>
    </submittedName>
</protein>
<name>A0A7Z8Y6R3_9CAUL</name>
<gene>
    <name evidence="2" type="ORF">BREV_BREV_03039</name>
</gene>
<evidence type="ECO:0000256" key="1">
    <source>
        <dbReference type="SAM" id="MobiDB-lite"/>
    </source>
</evidence>
<accession>A0A7Z8Y6R3</accession>
<dbReference type="RefSeq" id="WP_154726799.1">
    <property type="nucleotide sequence ID" value="NZ_UXHF01000091.1"/>
</dbReference>
<sequence>MIVMTTGLTGLMALMRQDEKTAARTEERAPVRPTVVSDSQKLRARPG</sequence>
<dbReference type="EMBL" id="UXHF01000091">
    <property type="protein sequence ID" value="VDC51927.1"/>
    <property type="molecule type" value="Genomic_DNA"/>
</dbReference>
<evidence type="ECO:0000313" key="2">
    <source>
        <dbReference type="EMBL" id="VDC51927.1"/>
    </source>
</evidence>
<dbReference type="Proteomes" id="UP000289220">
    <property type="component" value="Unassembled WGS sequence"/>
</dbReference>